<keyword evidence="4" id="KW-1185">Reference proteome</keyword>
<dbReference type="PANTHER" id="PTHR34154">
    <property type="entry name" value="ALKALI-SENSITIVE LINKAGE PROTEIN 1"/>
    <property type="match status" value="1"/>
</dbReference>
<gene>
    <name evidence="3" type="ORF">Slin15195_G029740</name>
</gene>
<accession>A0A9Q9AIF9</accession>
<dbReference type="PANTHER" id="PTHR34154:SF10">
    <property type="entry name" value="ASL1-LIKE GLYCOSYL HYDROLASE CATALYTIC DOMAIN-CONTAINING PROTEIN"/>
    <property type="match status" value="1"/>
</dbReference>
<feature type="region of interest" description="Disordered" evidence="1">
    <location>
        <begin position="1"/>
        <end position="29"/>
    </location>
</feature>
<dbReference type="Gene3D" id="3.20.20.80">
    <property type="entry name" value="Glycosidases"/>
    <property type="match status" value="1"/>
</dbReference>
<dbReference type="OrthoDB" id="5985073at2759"/>
<dbReference type="SUPFAM" id="SSF51445">
    <property type="entry name" value="(Trans)glycosidases"/>
    <property type="match status" value="1"/>
</dbReference>
<organism evidence="3 4">
    <name type="scientific">Septoria linicola</name>
    <dbReference type="NCBI Taxonomy" id="215465"/>
    <lineage>
        <taxon>Eukaryota</taxon>
        <taxon>Fungi</taxon>
        <taxon>Dikarya</taxon>
        <taxon>Ascomycota</taxon>
        <taxon>Pezizomycotina</taxon>
        <taxon>Dothideomycetes</taxon>
        <taxon>Dothideomycetidae</taxon>
        <taxon>Mycosphaerellales</taxon>
        <taxon>Mycosphaerellaceae</taxon>
        <taxon>Septoria</taxon>
    </lineage>
</organism>
<evidence type="ECO:0000313" key="3">
    <source>
        <dbReference type="EMBL" id="USW49655.1"/>
    </source>
</evidence>
<reference evidence="3" key="1">
    <citation type="submission" date="2022-06" db="EMBL/GenBank/DDBJ databases">
        <title>Complete genome sequences of two strains of the flax pathogen Septoria linicola.</title>
        <authorList>
            <person name="Lapalu N."/>
            <person name="Simon A."/>
            <person name="Demenou B."/>
            <person name="Paumier D."/>
            <person name="Guillot M.-P."/>
            <person name="Gout L."/>
            <person name="Valade R."/>
        </authorList>
    </citation>
    <scope>NUCLEOTIDE SEQUENCE</scope>
    <source>
        <strain evidence="3">SE15195</strain>
    </source>
</reference>
<dbReference type="AlphaFoldDB" id="A0A9Q9AIF9"/>
<dbReference type="InterPro" id="IPR017853">
    <property type="entry name" value="GH"/>
</dbReference>
<dbReference type="EMBL" id="CP099419">
    <property type="protein sequence ID" value="USW49655.1"/>
    <property type="molecule type" value="Genomic_DNA"/>
</dbReference>
<dbReference type="GO" id="GO:0016787">
    <property type="term" value="F:hydrolase activity"/>
    <property type="evidence" value="ECO:0007669"/>
    <property type="project" value="UniProtKB-KW"/>
</dbReference>
<dbReference type="Pfam" id="PF11790">
    <property type="entry name" value="Glyco_hydro_cc"/>
    <property type="match status" value="1"/>
</dbReference>
<feature type="domain" description="Asl1-like glycosyl hydrolase catalytic" evidence="2">
    <location>
        <begin position="39"/>
        <end position="280"/>
    </location>
</feature>
<proteinExistence type="predicted"/>
<sequence>MPSTISTLASTTNSASTGTTPSSTMSPVPTYVRNDGKRGLCYNNDSLTLPYAHAGTDSHVSWGYDWYYSRYSTPNDGIENRAMTFIPLLFNDNPSLTDVWHEKAQAAIDAGADALMSFNEPDSCYGGSACMSVNQSVAAYKKYMQPFAGIVPLGAPAVTNGGPPYGLTWLSEFIGNCSAADCQIDFINIHWYANSYAFTYLQSYIQEAHDRFGKPIWVTEIGMDGGKDLDTEENVEAFMRKAVSWLDAVPYVERYAWFIDAPGNLINDDGNGLSALGVIYNNYTSPCPDWQNTDGHC</sequence>
<evidence type="ECO:0000256" key="1">
    <source>
        <dbReference type="SAM" id="MobiDB-lite"/>
    </source>
</evidence>
<protein>
    <submittedName>
        <fullName evidence="3">Glycoside hydrolase superfamily</fullName>
    </submittedName>
</protein>
<keyword evidence="3" id="KW-0378">Hydrolase</keyword>
<name>A0A9Q9AIF9_9PEZI</name>
<dbReference type="InterPro" id="IPR024655">
    <property type="entry name" value="Asl1_glyco_hydro_catalytic"/>
</dbReference>
<dbReference type="GO" id="GO:0071966">
    <property type="term" value="P:fungal-type cell wall polysaccharide metabolic process"/>
    <property type="evidence" value="ECO:0007669"/>
    <property type="project" value="TreeGrafter"/>
</dbReference>
<evidence type="ECO:0000259" key="2">
    <source>
        <dbReference type="Pfam" id="PF11790"/>
    </source>
</evidence>
<evidence type="ECO:0000313" key="4">
    <source>
        <dbReference type="Proteomes" id="UP001056384"/>
    </source>
</evidence>
<dbReference type="InterPro" id="IPR053183">
    <property type="entry name" value="ASL1"/>
</dbReference>
<dbReference type="Proteomes" id="UP001056384">
    <property type="component" value="Chromosome 2"/>
</dbReference>
<feature type="compositionally biased region" description="Low complexity" evidence="1">
    <location>
        <begin position="1"/>
        <end position="26"/>
    </location>
</feature>
<dbReference type="GO" id="GO:0009277">
    <property type="term" value="C:fungal-type cell wall"/>
    <property type="evidence" value="ECO:0007669"/>
    <property type="project" value="TreeGrafter"/>
</dbReference>